<organism evidence="1 2">
    <name type="scientific">Pistacia integerrima</name>
    <dbReference type="NCBI Taxonomy" id="434235"/>
    <lineage>
        <taxon>Eukaryota</taxon>
        <taxon>Viridiplantae</taxon>
        <taxon>Streptophyta</taxon>
        <taxon>Embryophyta</taxon>
        <taxon>Tracheophyta</taxon>
        <taxon>Spermatophyta</taxon>
        <taxon>Magnoliopsida</taxon>
        <taxon>eudicotyledons</taxon>
        <taxon>Gunneridae</taxon>
        <taxon>Pentapetalae</taxon>
        <taxon>rosids</taxon>
        <taxon>malvids</taxon>
        <taxon>Sapindales</taxon>
        <taxon>Anacardiaceae</taxon>
        <taxon>Pistacia</taxon>
    </lineage>
</organism>
<dbReference type="Proteomes" id="UP001163603">
    <property type="component" value="Chromosome 7"/>
</dbReference>
<name>A0ACC0YE72_9ROSI</name>
<keyword evidence="2" id="KW-1185">Reference proteome</keyword>
<comment type="caution">
    <text evidence="1">The sequence shown here is derived from an EMBL/GenBank/DDBJ whole genome shotgun (WGS) entry which is preliminary data.</text>
</comment>
<proteinExistence type="predicted"/>
<protein>
    <submittedName>
        <fullName evidence="1">Uncharacterized protein</fullName>
    </submittedName>
</protein>
<reference evidence="2" key="1">
    <citation type="journal article" date="2023" name="G3 (Bethesda)">
        <title>Genome assembly and association tests identify interacting loci associated with vigor, precocity, and sex in interspecific pistachio rootstocks.</title>
        <authorList>
            <person name="Palmer W."/>
            <person name="Jacygrad E."/>
            <person name="Sagayaradj S."/>
            <person name="Cavanaugh K."/>
            <person name="Han R."/>
            <person name="Bertier L."/>
            <person name="Beede B."/>
            <person name="Kafkas S."/>
            <person name="Golino D."/>
            <person name="Preece J."/>
            <person name="Michelmore R."/>
        </authorList>
    </citation>
    <scope>NUCLEOTIDE SEQUENCE [LARGE SCALE GENOMIC DNA]</scope>
</reference>
<gene>
    <name evidence="1" type="ORF">Pint_24223</name>
</gene>
<evidence type="ECO:0000313" key="1">
    <source>
        <dbReference type="EMBL" id="KAJ0035414.1"/>
    </source>
</evidence>
<sequence>MSTTIFGGDIAFALLILSSYFQTPLTYYAYTCRKLVLCPSGNKSKNVKEHISLCLVIADASGLCRGWEVYAVVRLFLLDQKKDKYLIVQDALGRERRFHGLKLEWGCDQYIPLTVLNDASNGYLVEDSCVFGAEVFVCKETIAGKGECLSMIKDAPTCKHVWKVEGFSKLNEECYESKVFIAGDHKWKIQLHPKGRRLGTGTHLSLFLALADFTTLVPGSKIYAEFTLRILDQVQAKHIGGKAKYWFSASQRQYGWPRFMSFTYLNLPSSGCLAKDVCLVEAEVTVLGISSALLVGEKDGIIRSVSDTPPTHYAVVIQLFSLLSETAEKYESAEFEAGGYKWKLVLHPNGNKSKNVEDHMSLYLAMADATSLPPGWEVSAVFRLFLLDQNQDNYLIVQDSQRKQRRFRRLTPEWGFDQFIPITVFRDSSNGYLVDDTCELGAEVFVRKERSTGKGECLKRIKDPGGFNHLWKIENLAKLDSDYYDSREFTAAGYKWKMQLYPKGRDSGTGSHLSLYLVLADLASLTPPPKIYVDYSLVLSNELWTSVSYKKNHWFSASSRESGSVNFIPLRFCLEPAYKYLVKDCFFFIAEVTIRGIASTL</sequence>
<dbReference type="EMBL" id="CM047742">
    <property type="protein sequence ID" value="KAJ0035414.1"/>
    <property type="molecule type" value="Genomic_DNA"/>
</dbReference>
<evidence type="ECO:0000313" key="2">
    <source>
        <dbReference type="Proteomes" id="UP001163603"/>
    </source>
</evidence>
<accession>A0ACC0YE72</accession>